<keyword evidence="2" id="KW-1185">Reference proteome</keyword>
<dbReference type="EMBL" id="ANNX02000016">
    <property type="protein sequence ID" value="KYC43251.1"/>
    <property type="molecule type" value="Genomic_DNA"/>
</dbReference>
<organism evidence="1 2">
    <name type="scientific">Scytonema hofmannii PCC 7110</name>
    <dbReference type="NCBI Taxonomy" id="128403"/>
    <lineage>
        <taxon>Bacteria</taxon>
        <taxon>Bacillati</taxon>
        <taxon>Cyanobacteriota</taxon>
        <taxon>Cyanophyceae</taxon>
        <taxon>Nostocales</taxon>
        <taxon>Scytonemataceae</taxon>
        <taxon>Scytonema</taxon>
    </lineage>
</organism>
<gene>
    <name evidence="1" type="ORF">WA1_14255</name>
</gene>
<accession>A0A139XF03</accession>
<comment type="caution">
    <text evidence="1">The sequence shown here is derived from an EMBL/GenBank/DDBJ whole genome shotgun (WGS) entry which is preliminary data.</text>
</comment>
<dbReference type="STRING" id="128403.WA1_14255"/>
<keyword evidence="1" id="KW-0966">Cell projection</keyword>
<reference evidence="1 2" key="1">
    <citation type="journal article" date="2013" name="Genome Biol. Evol.">
        <title>Genomes of Stigonematalean cyanobacteria (subsection V) and the evolution of oxygenic photosynthesis from prokaryotes to plastids.</title>
        <authorList>
            <person name="Dagan T."/>
            <person name="Roettger M."/>
            <person name="Stucken K."/>
            <person name="Landan G."/>
            <person name="Koch R."/>
            <person name="Major P."/>
            <person name="Gould S.B."/>
            <person name="Goremykin V.V."/>
            <person name="Rippka R."/>
            <person name="Tandeau de Marsac N."/>
            <person name="Gugger M."/>
            <person name="Lockhart P.J."/>
            <person name="Allen J.F."/>
            <person name="Brune I."/>
            <person name="Maus I."/>
            <person name="Puhler A."/>
            <person name="Martin W.F."/>
        </authorList>
    </citation>
    <scope>NUCLEOTIDE SEQUENCE [LARGE SCALE GENOMIC DNA]</scope>
    <source>
        <strain evidence="1 2">PCC 7110</strain>
    </source>
</reference>
<dbReference type="Proteomes" id="UP000076925">
    <property type="component" value="Unassembled WGS sequence"/>
</dbReference>
<evidence type="ECO:0000313" key="2">
    <source>
        <dbReference type="Proteomes" id="UP000076925"/>
    </source>
</evidence>
<dbReference type="OrthoDB" id="509960at2"/>
<name>A0A139XF03_9CYAN</name>
<keyword evidence="1" id="KW-0282">Flagellum</keyword>
<dbReference type="RefSeq" id="WP_017747683.1">
    <property type="nucleotide sequence ID" value="NZ_KQ976354.1"/>
</dbReference>
<proteinExistence type="predicted"/>
<dbReference type="AlphaFoldDB" id="A0A139XF03"/>
<keyword evidence="1" id="KW-0969">Cilium</keyword>
<protein>
    <submittedName>
        <fullName evidence="1">Flagellar assembly protein H</fullName>
    </submittedName>
</protein>
<sequence>MTRTPFDQFSKQFLEELLTLVGEVKPTLEVPGEPRFVDIWFAPSQQPTVNPQTLGLLGRIATTPCLLEPFRNQPTFTQVRNCLLKLFLLQADFQRKAKREGDPIPEAELPQLWILAPSASDRLVNTFRALVDDTWLEGIYFFAEGLKTAVIAIDKLPRTPETLWLRILGRDATQQQAIEEVIALPVENPQRSAVLKLLSTWKINIEVSGEIDEDEQRLLMTLSQAYLEWEQQTELRGREQGIEQGQRLVVENLLKVRFGELDEQLAGIIPSLLQLPTEEYTRLLLQLSQLSREELLAQFQRPRV</sequence>
<evidence type="ECO:0000313" key="1">
    <source>
        <dbReference type="EMBL" id="KYC43251.1"/>
    </source>
</evidence>